<dbReference type="AlphaFoldDB" id="A0A8C4R8Z7"/>
<dbReference type="FunFam" id="3.40.50.300:FF:001026">
    <property type="entry name" value="Phosphomevalonate kinase"/>
    <property type="match status" value="1"/>
</dbReference>
<comment type="function">
    <text evidence="19">Catalyzes the reversible ATP-dependent phosphorylation of mevalonate 5-phosphate to produce mevalonate diphosphate and ADP, a key step in the mevalonic acid mediated biosynthesis of isopentenyl diphosphate and other polyisoprenoid metabolites.</text>
</comment>
<dbReference type="GO" id="GO:0004631">
    <property type="term" value="F:phosphomevalonate kinase activity"/>
    <property type="evidence" value="ECO:0007669"/>
    <property type="project" value="UniProtKB-UniRule"/>
</dbReference>
<evidence type="ECO:0000256" key="6">
    <source>
        <dbReference type="ARBA" id="ARBA00022548"/>
    </source>
</evidence>
<keyword evidence="8 20" id="KW-0547">Nucleotide-binding</keyword>
<dbReference type="GeneTree" id="ENSGT00390000014801"/>
<evidence type="ECO:0000256" key="14">
    <source>
        <dbReference type="ARBA" id="ARBA00023098"/>
    </source>
</evidence>
<dbReference type="Proteomes" id="UP000694388">
    <property type="component" value="Unplaced"/>
</dbReference>
<evidence type="ECO:0000256" key="21">
    <source>
        <dbReference type="PIRSR" id="PIRSR036639-1"/>
    </source>
</evidence>
<evidence type="ECO:0000256" key="16">
    <source>
        <dbReference type="ARBA" id="ARBA00023221"/>
    </source>
</evidence>
<comment type="pathway">
    <text evidence="2 20">Isoprenoid biosynthesis; isopentenyl diphosphate biosynthesis via mevalonate pathway; isopentenyl diphosphate from (R)-mevalonate: step 2/3.</text>
</comment>
<dbReference type="UniPathway" id="UPA00057">
    <property type="reaction ID" value="UER00099"/>
</dbReference>
<evidence type="ECO:0000256" key="7">
    <source>
        <dbReference type="ARBA" id="ARBA00022679"/>
    </source>
</evidence>
<keyword evidence="16 20" id="KW-0753">Steroid metabolism</keyword>
<keyword evidence="4 20" id="KW-0963">Cytoplasm</keyword>
<dbReference type="PANTHER" id="PTHR13101">
    <property type="entry name" value="PHOSPHOMEVALONATE KINASE"/>
    <property type="match status" value="1"/>
</dbReference>
<evidence type="ECO:0000256" key="17">
    <source>
        <dbReference type="ARBA" id="ARBA00034549"/>
    </source>
</evidence>
<dbReference type="GO" id="GO:0005524">
    <property type="term" value="F:ATP binding"/>
    <property type="evidence" value="ECO:0007669"/>
    <property type="project" value="UniProtKB-UniRule"/>
</dbReference>
<evidence type="ECO:0000256" key="4">
    <source>
        <dbReference type="ARBA" id="ARBA00022490"/>
    </source>
</evidence>
<evidence type="ECO:0000256" key="8">
    <source>
        <dbReference type="ARBA" id="ARBA00022741"/>
    </source>
</evidence>
<keyword evidence="23" id="KW-1185">Reference proteome</keyword>
<dbReference type="InterPro" id="IPR005919">
    <property type="entry name" value="Pmev_kin_anim"/>
</dbReference>
<evidence type="ECO:0000256" key="15">
    <source>
        <dbReference type="ARBA" id="ARBA00023166"/>
    </source>
</evidence>
<keyword evidence="15 20" id="KW-1207">Sterol metabolism</keyword>
<comment type="catalytic activity">
    <reaction evidence="18">
        <text>(R)-5-phosphomevalonate + ATP = (R)-5-diphosphomevalonate + ADP</text>
        <dbReference type="Rhea" id="RHEA:16341"/>
        <dbReference type="ChEBI" id="CHEBI:30616"/>
        <dbReference type="ChEBI" id="CHEBI:57557"/>
        <dbReference type="ChEBI" id="CHEBI:58146"/>
        <dbReference type="ChEBI" id="CHEBI:456216"/>
        <dbReference type="EC" id="2.7.4.2"/>
    </reaction>
    <physiologicalReaction direction="left-to-right" evidence="18">
        <dbReference type="Rhea" id="RHEA:16342"/>
    </physiologicalReaction>
    <physiologicalReaction direction="right-to-left" evidence="18">
        <dbReference type="Rhea" id="RHEA:16343"/>
    </physiologicalReaction>
</comment>
<protein>
    <recommendedName>
        <fullName evidence="17 20">Phosphomevalonate kinase</fullName>
        <shortName evidence="20">PMKase</shortName>
        <ecNumber evidence="3 20">2.7.4.2</ecNumber>
    </recommendedName>
</protein>
<evidence type="ECO:0000256" key="20">
    <source>
        <dbReference type="PIRNR" id="PIRNR036639"/>
    </source>
</evidence>
<keyword evidence="5 20" id="KW-0444">Lipid biosynthesis</keyword>
<organism evidence="22 23">
    <name type="scientific">Eptatretus burgeri</name>
    <name type="common">Inshore hagfish</name>
    <dbReference type="NCBI Taxonomy" id="7764"/>
    <lineage>
        <taxon>Eukaryota</taxon>
        <taxon>Metazoa</taxon>
        <taxon>Chordata</taxon>
        <taxon>Craniata</taxon>
        <taxon>Vertebrata</taxon>
        <taxon>Cyclostomata</taxon>
        <taxon>Myxini</taxon>
        <taxon>Myxiniformes</taxon>
        <taxon>Myxinidae</taxon>
        <taxon>Eptatretinae</taxon>
        <taxon>Eptatretus</taxon>
    </lineage>
</organism>
<proteinExistence type="predicted"/>
<keyword evidence="13 20" id="KW-0756">Sterol biosynthesis</keyword>
<dbReference type="GO" id="GO:0006695">
    <property type="term" value="P:cholesterol biosynthetic process"/>
    <property type="evidence" value="ECO:0007669"/>
    <property type="project" value="UniProtKB-UniRule"/>
</dbReference>
<comment type="subcellular location">
    <subcellularLocation>
        <location evidence="1 20">Cytoplasm</location>
        <location evidence="1 20">Cytosol</location>
    </subcellularLocation>
</comment>
<accession>A0A8C4R8Z7</accession>
<evidence type="ECO:0000256" key="11">
    <source>
        <dbReference type="ARBA" id="ARBA00022840"/>
    </source>
</evidence>
<reference evidence="22" key="2">
    <citation type="submission" date="2025-09" db="UniProtKB">
        <authorList>
            <consortium name="Ensembl"/>
        </authorList>
    </citation>
    <scope>IDENTIFICATION</scope>
</reference>
<feature type="binding site" evidence="21">
    <location>
        <position position="175"/>
    </location>
    <ligand>
        <name>substrate</name>
    </ligand>
</feature>
<evidence type="ECO:0000256" key="9">
    <source>
        <dbReference type="ARBA" id="ARBA00022777"/>
    </source>
</evidence>
<dbReference type="GO" id="GO:0005829">
    <property type="term" value="C:cytosol"/>
    <property type="evidence" value="ECO:0007669"/>
    <property type="project" value="UniProtKB-SubCell"/>
</dbReference>
<feature type="binding site" evidence="21">
    <location>
        <position position="146"/>
    </location>
    <ligand>
        <name>ATP</name>
        <dbReference type="ChEBI" id="CHEBI:30616"/>
    </ligand>
</feature>
<evidence type="ECO:0000256" key="19">
    <source>
        <dbReference type="ARBA" id="ARBA00057619"/>
    </source>
</evidence>
<evidence type="ECO:0000256" key="2">
    <source>
        <dbReference type="ARBA" id="ARBA00005017"/>
    </source>
</evidence>
<evidence type="ECO:0000256" key="5">
    <source>
        <dbReference type="ARBA" id="ARBA00022516"/>
    </source>
</evidence>
<keyword evidence="7 20" id="KW-0808">Transferase</keyword>
<dbReference type="InterPro" id="IPR027417">
    <property type="entry name" value="P-loop_NTPase"/>
</dbReference>
<keyword evidence="12 20" id="KW-0752">Steroid biosynthesis</keyword>
<feature type="binding site" evidence="21">
    <location>
        <begin position="20"/>
        <end position="26"/>
    </location>
    <ligand>
        <name>ATP</name>
        <dbReference type="ChEBI" id="CHEBI:30616"/>
    </ligand>
</feature>
<dbReference type="PANTHER" id="PTHR13101:SF1">
    <property type="entry name" value="PHOSPHOMEVALONATE KINASE"/>
    <property type="match status" value="1"/>
</dbReference>
<evidence type="ECO:0000256" key="3">
    <source>
        <dbReference type="ARBA" id="ARBA00012958"/>
    </source>
</evidence>
<keyword evidence="9 20" id="KW-0418">Kinase</keyword>
<dbReference type="Gene3D" id="3.40.50.300">
    <property type="entry name" value="P-loop containing nucleotide triphosphate hydrolases"/>
    <property type="match status" value="1"/>
</dbReference>
<dbReference type="OMA" id="YGFFCRA"/>
<keyword evidence="10 20" id="KW-0152">Cholesterol biosynthesis</keyword>
<keyword evidence="14 20" id="KW-0443">Lipid metabolism</keyword>
<dbReference type="EC" id="2.7.4.2" evidence="3 20"/>
<evidence type="ECO:0000256" key="18">
    <source>
        <dbReference type="ARBA" id="ARBA00051752"/>
    </source>
</evidence>
<keyword evidence="6 20" id="KW-0153">Cholesterol metabolism</keyword>
<dbReference type="Pfam" id="PF04275">
    <property type="entry name" value="P-mevalo_kinase"/>
    <property type="match status" value="1"/>
</dbReference>
<keyword evidence="11 20" id="KW-0067">ATP-binding</keyword>
<evidence type="ECO:0000256" key="10">
    <source>
        <dbReference type="ARBA" id="ARBA00022778"/>
    </source>
</evidence>
<evidence type="ECO:0000256" key="1">
    <source>
        <dbReference type="ARBA" id="ARBA00004514"/>
    </source>
</evidence>
<evidence type="ECO:0000256" key="13">
    <source>
        <dbReference type="ARBA" id="ARBA00023011"/>
    </source>
</evidence>
<reference evidence="22" key="1">
    <citation type="submission" date="2025-08" db="UniProtKB">
        <authorList>
            <consortium name="Ensembl"/>
        </authorList>
    </citation>
    <scope>IDENTIFICATION</scope>
</reference>
<evidence type="ECO:0000313" key="22">
    <source>
        <dbReference type="Ensembl" id="ENSEBUP00000026647.1"/>
    </source>
</evidence>
<dbReference type="GO" id="GO:0019287">
    <property type="term" value="P:isopentenyl diphosphate biosynthetic process, mevalonate pathway"/>
    <property type="evidence" value="ECO:0007669"/>
    <property type="project" value="UniProtKB-UniRule"/>
</dbReference>
<dbReference type="Ensembl" id="ENSEBUT00000027223.1">
    <property type="protein sequence ID" value="ENSEBUP00000026647.1"/>
    <property type="gene ID" value="ENSEBUG00000016411.1"/>
</dbReference>
<evidence type="ECO:0000313" key="23">
    <source>
        <dbReference type="Proteomes" id="UP000694388"/>
    </source>
</evidence>
<dbReference type="PIRSF" id="PIRSF036639">
    <property type="entry name" value="PMK_anim"/>
    <property type="match status" value="1"/>
</dbReference>
<dbReference type="SUPFAM" id="SSF52540">
    <property type="entry name" value="P-loop containing nucleoside triphosphate hydrolases"/>
    <property type="match status" value="1"/>
</dbReference>
<name>A0A8C4R8Z7_EPTBU</name>
<dbReference type="NCBIfam" id="TIGR01223">
    <property type="entry name" value="Pmev_kin_anim"/>
    <property type="match status" value="1"/>
</dbReference>
<sequence length="199" mass="22759">MEDGIFDFKSPKLLLVVSGKRKSGKDFVSERLKHRLGSNVFAILRLSEPLKSQYAENHGLNLDRLMDCSNYKEFHRADMVHWGEMQRKQDPGCFCRIAIANADPSCLIWLVSDTRRMSDMVWLRDHFGDVIETVRVTAMEATRKSRGWKFTAGIDDAESECGLDTVVSWDWIIANDSSPVDLDRIIDPLVDHIQSKLKS</sequence>
<evidence type="ECO:0000256" key="12">
    <source>
        <dbReference type="ARBA" id="ARBA00022955"/>
    </source>
</evidence>